<evidence type="ECO:0000313" key="14">
    <source>
        <dbReference type="Proteomes" id="UP000053095"/>
    </source>
</evidence>
<dbReference type="Pfam" id="PF00698">
    <property type="entry name" value="Acyl_transf_1"/>
    <property type="match status" value="1"/>
</dbReference>
<dbReference type="InterPro" id="IPR049900">
    <property type="entry name" value="PKS_mFAS_DH"/>
</dbReference>
<dbReference type="InterPro" id="IPR014043">
    <property type="entry name" value="Acyl_transferase_dom"/>
</dbReference>
<sequence>MTTQHFLLFGDQTVDLVPSLHRLLSISQSSQTVRRFLQSTLDVIQTRISSLGSDERAQIGHFDSFDGLLQRYSGSEDTIGVIHTVVICACRLAELLLLVENDPSLLGSSSKVTALGLCTGLLPAAALAALELYRRTRRIEETPGHWAYTVLGLRLYPELDDIDKKQNIPTHRQVFTGVEDDSWLTLFGPPPELEQLFSYSAKIEAAPKLKLAAYGAVHSPHLPLPDLEAVVGKSHILSRSIQSNVQVLCTSTGIPYSASTLRDLYLSVCREIVSSRLKMGTALRAAAQGLQCNIPVRLNVIGLTQATPIVKRVLDSHKLSVTLHDKPAALSEQSEDLRDGSNAIAIVGMAGRFPGSESLEEFWQSLMDGLDAHQEIPNDRFDIEAFYDPTGRNKNSLSTRYGCFLRNPGEFDHRLFNVSPREAEQMSPLQRLLLMSAYEALQMSGYTSNGTLSTQSQRIATYFGQAADDWKDGSRIAGIDLYYVPGLQRGFTPGRLNYHYKWEGASYSVDSACASSGVNSITSPEPYSGLSKGSFLSPTGGCKTFQDAADGYCRGEAVGVLVLKRLEDALHDNDNVLAVIRGHGRNHSAHASSITHPHAETQVRLYNDVLRKAGVQAEEVGFVEMHGTGTQAGDAVEMSSVLEVFGRNRPKTNPLIVGAVKANLGHTEAAAGVVSMIKSIMALQKGVIPPQPGVPFKINHNYPPLKELNVRIADDKINFHKPSGGNGKRKVMINNFDAAGGNSCFIIEEAPQTGSKQQDPRSHHAVAVSARTSLSLKKNKEALLEYLTAHAEISLADLAYSTTARRIHEELRVAYSGDSVESIVQHLRGDLSKPAAAQRGPQKKSLVWVFSGQGSQYPGMGSELFHTNATFRNSIRSMQRICDAQGLPSFEDLISDRDVAVTQKTTVQVQLAVVAIELALADLWRCWGVKPDVVIGHSLGEYAALCVSGVLSVNDVLHLVGRRAMLTQDRCAEGTYAMLAVVAPAQALEEYLRRPEYQSCCISCYNSPSATVVSGPVSELQNLEQSMRAAGSVCTLIRVPYGFHSPQMDSILDDFERLAQTVRFQVPKIPIVSTVTGSIVRESGYITPQYLARHAREPVEFYKALAACRVEGVADAHTIWLELGPDSVCGSMVKATLSAMNVHGSIKSRESNWKTISATVAALYTAGAGFNWCDFHHEYTKSLRLLDLPKYAFDTKNFWRVYKEDPVNQAENTMTKPATEKHISSSLHSIKEQVATTDKIRIVFETSLADPDLYEAIRGHQVDELPLCPSGVFCDIALSAAKHVYSKVDKKDGGQKHLQIRNLELNHPVVASGDPKQTLQISAEREARTGHQVKIIFHLHDGSSLQEIGGCRVNTYTPQEWENDWSKTSFFVKSRMDSLVESVKAGRGDHLRRSVIYKLFTSLVTYDPKYQAIEEMFWDEQSNDAVANICLKPYNGRGHFECLPYWTDPLVHLAGFVLNVNLTSASDDVWLSSGVTRMQLHEELSADTQYVSYVHSHAPDEHDVSLSDVYVFNEKGLVGFCSLVFQKMPRIVLHRLLHKHESRAPAKGSGLTHAVAAPKTQKPVADNNELPVTTPETASVVVENNLADRLIAIIAEETGVDMLDMVPTANFASMGVDSLMGITIIDRVQKELDVQLEASFFQENLTVADAQRALGYDEADSESDQAANAGSEDDSPSGGWTPISPPESDIEDIIVTPNKLSEAIQIATEAPLTPPAEVVTQPALVEITPPTAPSPTEYKSNVVLIHGRKKSNKTPLFLITDGAGSATAYIHLPRFASGMPLYAVESPFVRCPLEYNFSVEETAKMYIAAIKKIQPEGPYMLGGWSAGGAHAFEVSRQLLEAGDKIKRLVIIDMKIPKPMPEGLEVTMDFLDKVGLTTGINRAGPALAGMSERLKQHLASTIKSLMYYTAPVMDPSRRPEKSYIIWAEYGLAEIIGDAAFKDVAEMMGLKEDVDGNPMEDDTGLASWFYSRRDNFGPNGWDKLLGSVAPAASAGGKKQKKKWSKGKVKDKAQHAVVLDKTTSEKLYKDVQSYRLITVATLVDRLKINGSLARKALADLEEKGQIKKVVGHSSLNIYTRAVTAEE</sequence>
<feature type="region of interest" description="Disordered" evidence="9">
    <location>
        <begin position="1656"/>
        <end position="1688"/>
    </location>
</feature>
<dbReference type="SMART" id="SM00827">
    <property type="entry name" value="PKS_AT"/>
    <property type="match status" value="1"/>
</dbReference>
<dbReference type="InterPro" id="IPR016039">
    <property type="entry name" value="Thiolase-like"/>
</dbReference>
<dbReference type="Pfam" id="PF21089">
    <property type="entry name" value="PKS_DH_N"/>
    <property type="match status" value="1"/>
</dbReference>
<dbReference type="InterPro" id="IPR014030">
    <property type="entry name" value="Ketoacyl_synth_N"/>
</dbReference>
<keyword evidence="7" id="KW-0687">Ribonucleoprotein</keyword>
<dbReference type="Gene3D" id="3.30.63.20">
    <property type="match status" value="1"/>
</dbReference>
<name>A0A478ECV0_TALPI</name>
<dbReference type="SUPFAM" id="SSF55048">
    <property type="entry name" value="Probable ACP-binding domain of malonyl-CoA ACP transacylase"/>
    <property type="match status" value="1"/>
</dbReference>
<dbReference type="InterPro" id="IPR036736">
    <property type="entry name" value="ACP-like_sf"/>
</dbReference>
<feature type="active site" description="Proton donor; for dehydratase activity" evidence="8">
    <location>
        <position position="1448"/>
    </location>
</feature>
<dbReference type="InterPro" id="IPR001031">
    <property type="entry name" value="Thioesterase"/>
</dbReference>
<evidence type="ECO:0000259" key="11">
    <source>
        <dbReference type="PROSITE" id="PS52004"/>
    </source>
</evidence>
<evidence type="ECO:0000256" key="5">
    <source>
        <dbReference type="ARBA" id="ARBA00022679"/>
    </source>
</evidence>
<evidence type="ECO:0000256" key="9">
    <source>
        <dbReference type="SAM" id="MobiDB-lite"/>
    </source>
</evidence>
<dbReference type="PANTHER" id="PTHR43775:SF37">
    <property type="entry name" value="SI:DKEY-61P9.11"/>
    <property type="match status" value="1"/>
</dbReference>
<dbReference type="Proteomes" id="UP000053095">
    <property type="component" value="Unassembled WGS sequence"/>
</dbReference>
<dbReference type="Gene3D" id="3.40.47.10">
    <property type="match status" value="2"/>
</dbReference>
<evidence type="ECO:0000256" key="6">
    <source>
        <dbReference type="ARBA" id="ARBA00022980"/>
    </source>
</evidence>
<dbReference type="CDD" id="cd00833">
    <property type="entry name" value="PKS"/>
    <property type="match status" value="1"/>
</dbReference>
<dbReference type="GO" id="GO:0006633">
    <property type="term" value="P:fatty acid biosynthetic process"/>
    <property type="evidence" value="ECO:0007669"/>
    <property type="project" value="TreeGrafter"/>
</dbReference>
<dbReference type="Gene3D" id="1.10.1200.10">
    <property type="entry name" value="ACP-like"/>
    <property type="match status" value="1"/>
</dbReference>
<dbReference type="GO" id="GO:0044550">
    <property type="term" value="P:secondary metabolite biosynthetic process"/>
    <property type="evidence" value="ECO:0007669"/>
    <property type="project" value="TreeGrafter"/>
</dbReference>
<dbReference type="InterPro" id="IPR020841">
    <property type="entry name" value="PKS_Beta-ketoAc_synthase_dom"/>
</dbReference>
<dbReference type="Pfam" id="PF00109">
    <property type="entry name" value="ketoacyl-synt"/>
    <property type="match status" value="2"/>
</dbReference>
<feature type="domain" description="PKS/mFAS DH" evidence="12">
    <location>
        <begin position="1228"/>
        <end position="1534"/>
    </location>
</feature>
<dbReference type="InterPro" id="IPR042104">
    <property type="entry name" value="PKS_dehydratase_sf"/>
</dbReference>
<dbReference type="Pfam" id="PF00550">
    <property type="entry name" value="PP-binding"/>
    <property type="match status" value="1"/>
</dbReference>
<evidence type="ECO:0000256" key="7">
    <source>
        <dbReference type="ARBA" id="ARBA00023274"/>
    </source>
</evidence>
<dbReference type="InterPro" id="IPR016036">
    <property type="entry name" value="Malonyl_transacylase_ACP-bd"/>
</dbReference>
<evidence type="ECO:0000256" key="8">
    <source>
        <dbReference type="PROSITE-ProRule" id="PRU01363"/>
    </source>
</evidence>
<evidence type="ECO:0000256" key="4">
    <source>
        <dbReference type="ARBA" id="ARBA00022553"/>
    </source>
</evidence>
<dbReference type="Pfam" id="PF16073">
    <property type="entry name" value="SAT"/>
    <property type="match status" value="2"/>
</dbReference>
<protein>
    <submittedName>
        <fullName evidence="13">Uncharacterized protein</fullName>
    </submittedName>
</protein>
<dbReference type="PANTHER" id="PTHR43775">
    <property type="entry name" value="FATTY ACID SYNTHASE"/>
    <property type="match status" value="1"/>
</dbReference>
<dbReference type="GO" id="GO:0004312">
    <property type="term" value="F:fatty acid synthase activity"/>
    <property type="evidence" value="ECO:0007669"/>
    <property type="project" value="TreeGrafter"/>
</dbReference>
<organism evidence="13 14">
    <name type="scientific">Talaromyces pinophilus</name>
    <name type="common">Penicillium pinophilum</name>
    <dbReference type="NCBI Taxonomy" id="128442"/>
    <lineage>
        <taxon>Eukaryota</taxon>
        <taxon>Fungi</taxon>
        <taxon>Dikarya</taxon>
        <taxon>Ascomycota</taxon>
        <taxon>Pezizomycotina</taxon>
        <taxon>Eurotiomycetes</taxon>
        <taxon>Eurotiomycetidae</taxon>
        <taxon>Eurotiales</taxon>
        <taxon>Trichocomaceae</taxon>
        <taxon>Talaromyces</taxon>
        <taxon>Talaromyces sect. Talaromyces</taxon>
    </lineage>
</organism>
<keyword evidence="4" id="KW-0597">Phosphoprotein</keyword>
<dbReference type="FunFam" id="3.30.63.20:FF:000001">
    <property type="entry name" value="40S ribosomal protein S25"/>
    <property type="match status" value="1"/>
</dbReference>
<dbReference type="InterPro" id="IPR004977">
    <property type="entry name" value="Ribosomal_eS25"/>
</dbReference>
<comment type="similarity">
    <text evidence="2">Belongs to the eukaryotic ribosomal protein eS25 family.</text>
</comment>
<evidence type="ECO:0000313" key="13">
    <source>
        <dbReference type="EMBL" id="GAM42804.1"/>
    </source>
</evidence>
<dbReference type="InterPro" id="IPR049552">
    <property type="entry name" value="PKS_DH_N"/>
</dbReference>
<gene>
    <name evidence="13" type="ORF">TCE0_044r17111</name>
</gene>
<dbReference type="PROSITE" id="PS50075">
    <property type="entry name" value="CARRIER"/>
    <property type="match status" value="1"/>
</dbReference>
<keyword evidence="14" id="KW-1185">Reference proteome</keyword>
<keyword evidence="6" id="KW-0689">Ribosomal protein</keyword>
<dbReference type="InterPro" id="IPR020806">
    <property type="entry name" value="PKS_PP-bd"/>
</dbReference>
<dbReference type="InterPro" id="IPR016035">
    <property type="entry name" value="Acyl_Trfase/lysoPLipase"/>
</dbReference>
<dbReference type="InterPro" id="IPR006162">
    <property type="entry name" value="Ppantetheine_attach_site"/>
</dbReference>
<evidence type="ECO:0000256" key="3">
    <source>
        <dbReference type="ARBA" id="ARBA00022450"/>
    </source>
</evidence>
<dbReference type="Pfam" id="PF22621">
    <property type="entry name" value="CurL-like_PKS_C"/>
    <property type="match status" value="1"/>
</dbReference>
<reference evidence="14" key="1">
    <citation type="journal article" date="2015" name="Genome Announc.">
        <title>Draft genome sequence of Talaromyces cellulolyticus strain Y-94, a source of lignocellulosic biomass-degrading enzymes.</title>
        <authorList>
            <person name="Fujii T."/>
            <person name="Koike H."/>
            <person name="Sawayama S."/>
            <person name="Yano S."/>
            <person name="Inoue H."/>
        </authorList>
    </citation>
    <scope>NUCLEOTIDE SEQUENCE [LARGE SCALE GENOMIC DNA]</scope>
    <source>
        <strain evidence="14">Y-94</strain>
    </source>
</reference>
<dbReference type="Gene3D" id="3.10.129.110">
    <property type="entry name" value="Polyketide synthase dehydratase"/>
    <property type="match status" value="1"/>
</dbReference>
<dbReference type="InterPro" id="IPR029058">
    <property type="entry name" value="AB_hydrolase_fold"/>
</dbReference>
<keyword evidence="5" id="KW-0808">Transferase</keyword>
<dbReference type="SMART" id="SM00823">
    <property type="entry name" value="PKS_PP"/>
    <property type="match status" value="1"/>
</dbReference>
<feature type="region of interest" description="C-terminal hotdog fold" evidence="8">
    <location>
        <begin position="1388"/>
        <end position="1534"/>
    </location>
</feature>
<dbReference type="Gene3D" id="3.30.70.3290">
    <property type="match status" value="1"/>
</dbReference>
<dbReference type="SUPFAM" id="SSF52151">
    <property type="entry name" value="FabD/lysophospholipase-like"/>
    <property type="match status" value="1"/>
</dbReference>
<dbReference type="SUPFAM" id="SSF53901">
    <property type="entry name" value="Thiolase-like"/>
    <property type="match status" value="1"/>
</dbReference>
<dbReference type="PROSITE" id="PS52004">
    <property type="entry name" value="KS3_2"/>
    <property type="match status" value="1"/>
</dbReference>
<dbReference type="PROSITE" id="PS00012">
    <property type="entry name" value="PHOSPHOPANTETHEINE"/>
    <property type="match status" value="1"/>
</dbReference>
<evidence type="ECO:0000256" key="1">
    <source>
        <dbReference type="ARBA" id="ARBA00005179"/>
    </source>
</evidence>
<dbReference type="GO" id="GO:1990904">
    <property type="term" value="C:ribonucleoprotein complex"/>
    <property type="evidence" value="ECO:0007669"/>
    <property type="project" value="UniProtKB-KW"/>
</dbReference>
<dbReference type="Pfam" id="PF00975">
    <property type="entry name" value="Thioesterase"/>
    <property type="match status" value="1"/>
</dbReference>
<dbReference type="InterPro" id="IPR014031">
    <property type="entry name" value="Ketoacyl_synth_C"/>
</dbReference>
<feature type="domain" description="Ketosynthase family 3 (KS3)" evidence="11">
    <location>
        <begin position="341"/>
        <end position="749"/>
    </location>
</feature>
<dbReference type="SMART" id="SM00825">
    <property type="entry name" value="PKS_KS"/>
    <property type="match status" value="1"/>
</dbReference>
<dbReference type="Gene3D" id="3.40.50.1820">
    <property type="entry name" value="alpha/beta hydrolase"/>
    <property type="match status" value="1"/>
</dbReference>
<dbReference type="NCBIfam" id="TIGR04532">
    <property type="entry name" value="PT_fungal_PKS"/>
    <property type="match status" value="1"/>
</dbReference>
<dbReference type="PROSITE" id="PS52019">
    <property type="entry name" value="PKS_MFAS_DH"/>
    <property type="match status" value="1"/>
</dbReference>
<dbReference type="InterPro" id="IPR032088">
    <property type="entry name" value="SAT"/>
</dbReference>
<evidence type="ECO:0000256" key="2">
    <source>
        <dbReference type="ARBA" id="ARBA00009106"/>
    </source>
</evidence>
<dbReference type="InterPro" id="IPR009081">
    <property type="entry name" value="PP-bd_ACP"/>
</dbReference>
<dbReference type="SUPFAM" id="SSF53474">
    <property type="entry name" value="alpha/beta-Hydrolases"/>
    <property type="match status" value="1"/>
</dbReference>
<keyword evidence="3" id="KW-0596">Phosphopantetheine</keyword>
<dbReference type="GO" id="GO:0005840">
    <property type="term" value="C:ribosome"/>
    <property type="evidence" value="ECO:0007669"/>
    <property type="project" value="UniProtKB-KW"/>
</dbReference>
<proteinExistence type="inferred from homology"/>
<feature type="active site" description="Proton acceptor; for dehydratase activity" evidence="8">
    <location>
        <position position="1260"/>
    </location>
</feature>
<dbReference type="Pfam" id="PF02801">
    <property type="entry name" value="Ketoacyl-synt_C"/>
    <property type="match status" value="1"/>
</dbReference>
<dbReference type="Pfam" id="PF03297">
    <property type="entry name" value="Ribosomal_S25"/>
    <property type="match status" value="1"/>
</dbReference>
<dbReference type="InterPro" id="IPR001227">
    <property type="entry name" value="Ac_transferase_dom_sf"/>
</dbReference>
<feature type="domain" description="Carrier" evidence="10">
    <location>
        <begin position="1581"/>
        <end position="1658"/>
    </location>
</feature>
<dbReference type="Gene3D" id="3.40.366.10">
    <property type="entry name" value="Malonyl-Coenzyme A Acyl Carrier Protein, domain 2"/>
    <property type="match status" value="2"/>
</dbReference>
<dbReference type="EMBL" id="DF933840">
    <property type="protein sequence ID" value="GAM42804.1"/>
    <property type="molecule type" value="Genomic_DNA"/>
</dbReference>
<dbReference type="InterPro" id="IPR030918">
    <property type="entry name" value="PT_fungal_PKS"/>
</dbReference>
<evidence type="ECO:0000259" key="10">
    <source>
        <dbReference type="PROSITE" id="PS50075"/>
    </source>
</evidence>
<dbReference type="InterPro" id="IPR050091">
    <property type="entry name" value="PKS_NRPS_Biosynth_Enz"/>
</dbReference>
<dbReference type="SUPFAM" id="SSF47336">
    <property type="entry name" value="ACP-like"/>
    <property type="match status" value="1"/>
</dbReference>
<dbReference type="GO" id="GO:0031177">
    <property type="term" value="F:phosphopantetheine binding"/>
    <property type="evidence" value="ECO:0007669"/>
    <property type="project" value="InterPro"/>
</dbReference>
<feature type="region of interest" description="N-terminal hotdog fold" evidence="8">
    <location>
        <begin position="1228"/>
        <end position="1360"/>
    </location>
</feature>
<comment type="pathway">
    <text evidence="1">Secondary metabolite biosynthesis.</text>
</comment>
<accession>A0A478ECV0</accession>
<evidence type="ECO:0000259" key="12">
    <source>
        <dbReference type="PROSITE" id="PS52019"/>
    </source>
</evidence>